<evidence type="ECO:0000313" key="3">
    <source>
        <dbReference type="Proteomes" id="UP000501648"/>
    </source>
</evidence>
<protein>
    <submittedName>
        <fullName evidence="2">CoA transferase</fullName>
    </submittedName>
</protein>
<accession>A0A6M3ZVG5</accession>
<dbReference type="EMBL" id="CP008956">
    <property type="protein sequence ID" value="QJQ01492.1"/>
    <property type="molecule type" value="Genomic_DNA"/>
</dbReference>
<sequence length="404" mass="44440">MSTPQQALAAATGPLAGLRVIDLTINVLGPVATQILGDMGADIIKVEPPNGDQNRQNGIGANPGMAVFYTIMNRNKRSVVLDLKNPACREALMKLVETADVFVHSMRPSAAARLGIGYEAIKARNPKIIYACAPGYSPNGPYKDRPAFDDVIQGESGLAAINRDSQGTPRYFPTVVVDKFCGYVLASSISMALLHRERTGRGQCVQVPMLETMLQFNLFEHLWEGALGSSAGRGLGYPRMFSPYRRPYPTRDGHICLLAVNDAQWRRVLTAIGEPQLLDDPRFCRMTERMRNIDQLYSILEAAIATRSSAEWSEIFDAADVPYGPVRELDQMMSDPYLRDTGFFQRHQHPTEGEMVMTAIPVQFSDSPGNVRLLPPTLGEHSLEVLAEVGYDAATAARLSETRP</sequence>
<keyword evidence="1 2" id="KW-0808">Transferase</keyword>
<reference evidence="2 3" key="1">
    <citation type="journal article" date="2012" name="J. Bacteriol.">
        <title>Genome sequence of the pathogenic Herbaspirillum seropedicae strain Os34, isolated from rice roots.</title>
        <authorList>
            <person name="Ye W."/>
            <person name="Ye S."/>
            <person name="Liu J."/>
            <person name="Chang S."/>
            <person name="Chen M."/>
            <person name="Zhu B."/>
            <person name="Guo L."/>
            <person name="An Q."/>
        </authorList>
    </citation>
    <scope>NUCLEOTIDE SEQUENCE [LARGE SCALE GENOMIC DNA]</scope>
    <source>
        <strain evidence="2 3">Os34</strain>
    </source>
</reference>
<dbReference type="PANTHER" id="PTHR48207:SF4">
    <property type="entry name" value="BLL6097 PROTEIN"/>
    <property type="match status" value="1"/>
</dbReference>
<evidence type="ECO:0000256" key="1">
    <source>
        <dbReference type="ARBA" id="ARBA00022679"/>
    </source>
</evidence>
<dbReference type="InterPro" id="IPR023606">
    <property type="entry name" value="CoA-Trfase_III_dom_1_sf"/>
</dbReference>
<dbReference type="Proteomes" id="UP000501648">
    <property type="component" value="Chromosome"/>
</dbReference>
<dbReference type="Gene3D" id="3.40.50.10540">
    <property type="entry name" value="Crotonobetainyl-coa:carnitine coa-transferase, domain 1"/>
    <property type="match status" value="1"/>
</dbReference>
<evidence type="ECO:0000313" key="2">
    <source>
        <dbReference type="EMBL" id="QJQ01492.1"/>
    </source>
</evidence>
<dbReference type="Pfam" id="PF02515">
    <property type="entry name" value="CoA_transf_3"/>
    <property type="match status" value="1"/>
</dbReference>
<dbReference type="InterPro" id="IPR003673">
    <property type="entry name" value="CoA-Trfase_fam_III"/>
</dbReference>
<dbReference type="InterPro" id="IPR050483">
    <property type="entry name" value="CoA-transferase_III_domain"/>
</dbReference>
<dbReference type="Gene3D" id="3.30.1540.10">
    <property type="entry name" value="formyl-coa transferase, domain 3"/>
    <property type="match status" value="1"/>
</dbReference>
<gene>
    <name evidence="2" type="ORF">C798_14970</name>
</gene>
<dbReference type="PANTHER" id="PTHR48207">
    <property type="entry name" value="SUCCINATE--HYDROXYMETHYLGLUTARATE COA-TRANSFERASE"/>
    <property type="match status" value="1"/>
</dbReference>
<dbReference type="SUPFAM" id="SSF89796">
    <property type="entry name" value="CoA-transferase family III (CaiB/BaiF)"/>
    <property type="match status" value="1"/>
</dbReference>
<proteinExistence type="predicted"/>
<dbReference type="RefSeq" id="WP_017450443.1">
    <property type="nucleotide sequence ID" value="NZ_CP008956.1"/>
</dbReference>
<organism evidence="2 3">
    <name type="scientific">Herbaspirillum rubrisubalbicans Os34</name>
    <dbReference type="NCBI Taxonomy" id="1235827"/>
    <lineage>
        <taxon>Bacteria</taxon>
        <taxon>Pseudomonadati</taxon>
        <taxon>Pseudomonadota</taxon>
        <taxon>Betaproteobacteria</taxon>
        <taxon>Burkholderiales</taxon>
        <taxon>Oxalobacteraceae</taxon>
        <taxon>Herbaspirillum</taxon>
    </lineage>
</organism>
<dbReference type="AlphaFoldDB" id="A0A6M3ZVG5"/>
<dbReference type="GO" id="GO:0008410">
    <property type="term" value="F:CoA-transferase activity"/>
    <property type="evidence" value="ECO:0007669"/>
    <property type="project" value="TreeGrafter"/>
</dbReference>
<name>A0A6M3ZVG5_9BURK</name>
<dbReference type="InterPro" id="IPR044855">
    <property type="entry name" value="CoA-Trfase_III_dom3_sf"/>
</dbReference>